<proteinExistence type="predicted"/>
<evidence type="ECO:0000256" key="1">
    <source>
        <dbReference type="SAM" id="MobiDB-lite"/>
    </source>
</evidence>
<dbReference type="PATRIC" id="fig|1227453.3.peg.1493"/>
<dbReference type="OrthoDB" id="204292at2157"/>
<name>M0LEA9_HALJT</name>
<protein>
    <submittedName>
        <fullName evidence="2">Uncharacterized protein</fullName>
    </submittedName>
</protein>
<gene>
    <name evidence="2" type="ORF">C444_07480</name>
</gene>
<dbReference type="AlphaFoldDB" id="M0LEA9"/>
<sequence length="130" mass="14985">MDESSEPPTTEPQAPELPNYILEPLDKQSPDRLDAIATYATKLAAWKRAERERMADQKQEEESISEAQQNELEERDISTDPANYDDVPAGGAYITIKETKPGYHYFYWQWRDGDSWKNEYIAPVNANQES</sequence>
<evidence type="ECO:0000313" key="3">
    <source>
        <dbReference type="Proteomes" id="UP000011524"/>
    </source>
</evidence>
<organism evidence="2 3">
    <name type="scientific">Haloarcula japonica (strain ATCC 49778 / DSM 6131 / JCM 7785 / NBRC 101032 / NCIMB 13157 / TR-1)</name>
    <dbReference type="NCBI Taxonomy" id="1227453"/>
    <lineage>
        <taxon>Archaea</taxon>
        <taxon>Methanobacteriati</taxon>
        <taxon>Methanobacteriota</taxon>
        <taxon>Stenosarchaea group</taxon>
        <taxon>Halobacteria</taxon>
        <taxon>Halobacteriales</taxon>
        <taxon>Haloarculaceae</taxon>
        <taxon>Haloarcula</taxon>
    </lineage>
</organism>
<evidence type="ECO:0000313" key="2">
    <source>
        <dbReference type="EMBL" id="EMA31902.1"/>
    </source>
</evidence>
<feature type="region of interest" description="Disordered" evidence="1">
    <location>
        <begin position="1"/>
        <end position="22"/>
    </location>
</feature>
<dbReference type="RefSeq" id="WP_004591960.1">
    <property type="nucleotide sequence ID" value="NZ_AOLY01000011.1"/>
</dbReference>
<comment type="caution">
    <text evidence="2">The sequence shown here is derived from an EMBL/GenBank/DDBJ whole genome shotgun (WGS) entry which is preliminary data.</text>
</comment>
<dbReference type="eggNOG" id="arCOG06178">
    <property type="taxonomic scope" value="Archaea"/>
</dbReference>
<feature type="compositionally biased region" description="Polar residues" evidence="1">
    <location>
        <begin position="1"/>
        <end position="12"/>
    </location>
</feature>
<reference evidence="2 3" key="1">
    <citation type="journal article" date="2014" name="PLoS Genet.">
        <title>Phylogenetically driven sequencing of extremely halophilic archaea reveals strategies for static and dynamic osmo-response.</title>
        <authorList>
            <person name="Becker E.A."/>
            <person name="Seitzer P.M."/>
            <person name="Tritt A."/>
            <person name="Larsen D."/>
            <person name="Krusor M."/>
            <person name="Yao A.I."/>
            <person name="Wu D."/>
            <person name="Madern D."/>
            <person name="Eisen J.A."/>
            <person name="Darling A.E."/>
            <person name="Facciotti M.T."/>
        </authorList>
    </citation>
    <scope>NUCLEOTIDE SEQUENCE [LARGE SCALE GENOMIC DNA]</scope>
    <source>
        <strain evidence="3">ATCC 49778 / DSM 6131 / JCM 7785 / NBRC 101032 / NCIMB 13157 / TR-1</strain>
    </source>
</reference>
<dbReference type="STRING" id="1227453.C444_07480"/>
<dbReference type="Proteomes" id="UP000011524">
    <property type="component" value="Unassembled WGS sequence"/>
</dbReference>
<keyword evidence="3" id="KW-1185">Reference proteome</keyword>
<dbReference type="EMBL" id="AOLY01000011">
    <property type="protein sequence ID" value="EMA31902.1"/>
    <property type="molecule type" value="Genomic_DNA"/>
</dbReference>
<feature type="region of interest" description="Disordered" evidence="1">
    <location>
        <begin position="49"/>
        <end position="86"/>
    </location>
</feature>
<feature type="compositionally biased region" description="Basic and acidic residues" evidence="1">
    <location>
        <begin position="49"/>
        <end position="61"/>
    </location>
</feature>
<accession>M0LEA9</accession>